<dbReference type="InterPro" id="IPR023996">
    <property type="entry name" value="TonB-dep_OMP_SusC/RagA"/>
</dbReference>
<dbReference type="NCBIfam" id="TIGR04057">
    <property type="entry name" value="SusC_RagA_signa"/>
    <property type="match status" value="1"/>
</dbReference>
<dbReference type="Pfam" id="PF13715">
    <property type="entry name" value="CarbopepD_reg_2"/>
    <property type="match status" value="1"/>
</dbReference>
<keyword evidence="5 9" id="KW-0798">TonB box</keyword>
<evidence type="ECO:0000256" key="7">
    <source>
        <dbReference type="ARBA" id="ARBA00023237"/>
    </source>
</evidence>
<keyword evidence="7 8" id="KW-0998">Cell outer membrane</keyword>
<evidence type="ECO:0000256" key="2">
    <source>
        <dbReference type="ARBA" id="ARBA00022448"/>
    </source>
</evidence>
<dbReference type="InterPro" id="IPR037066">
    <property type="entry name" value="Plug_dom_sf"/>
</dbReference>
<dbReference type="AlphaFoldDB" id="A0A5B3GU69"/>
<evidence type="ECO:0000256" key="3">
    <source>
        <dbReference type="ARBA" id="ARBA00022452"/>
    </source>
</evidence>
<evidence type="ECO:0000313" key="14">
    <source>
        <dbReference type="Proteomes" id="UP000322940"/>
    </source>
</evidence>
<reference evidence="13 14" key="1">
    <citation type="journal article" date="2019" name="Nat. Med.">
        <title>A library of human gut bacterial isolates paired with longitudinal multiomics data enables mechanistic microbiome research.</title>
        <authorList>
            <person name="Poyet M."/>
            <person name="Groussin M."/>
            <person name="Gibbons S.M."/>
            <person name="Avila-Pacheco J."/>
            <person name="Jiang X."/>
            <person name="Kearney S.M."/>
            <person name="Perrotta A.R."/>
            <person name="Berdy B."/>
            <person name="Zhao S."/>
            <person name="Lieberman T.D."/>
            <person name="Swanson P.K."/>
            <person name="Smith M."/>
            <person name="Roesemann S."/>
            <person name="Alexander J.E."/>
            <person name="Rich S.A."/>
            <person name="Livny J."/>
            <person name="Vlamakis H."/>
            <person name="Clish C."/>
            <person name="Bullock K."/>
            <person name="Deik A."/>
            <person name="Scott J."/>
            <person name="Pierce K.A."/>
            <person name="Xavier R.J."/>
            <person name="Alm E.J."/>
        </authorList>
    </citation>
    <scope>NUCLEOTIDE SEQUENCE [LARGE SCALE GENOMIC DNA]</scope>
    <source>
        <strain evidence="13 14">BIOML-A266</strain>
    </source>
</reference>
<evidence type="ECO:0000259" key="12">
    <source>
        <dbReference type="Pfam" id="PF07715"/>
    </source>
</evidence>
<dbReference type="InterPro" id="IPR036942">
    <property type="entry name" value="Beta-barrel_TonB_sf"/>
</dbReference>
<dbReference type="Gene3D" id="2.60.40.1120">
    <property type="entry name" value="Carboxypeptidase-like, regulatory domain"/>
    <property type="match status" value="1"/>
</dbReference>
<dbReference type="Pfam" id="PF07715">
    <property type="entry name" value="Plug"/>
    <property type="match status" value="1"/>
</dbReference>
<dbReference type="GO" id="GO:0009279">
    <property type="term" value="C:cell outer membrane"/>
    <property type="evidence" value="ECO:0007669"/>
    <property type="project" value="UniProtKB-SubCell"/>
</dbReference>
<evidence type="ECO:0000313" key="13">
    <source>
        <dbReference type="EMBL" id="KAA2377298.1"/>
    </source>
</evidence>
<dbReference type="SUPFAM" id="SSF56935">
    <property type="entry name" value="Porins"/>
    <property type="match status" value="1"/>
</dbReference>
<evidence type="ECO:0000256" key="8">
    <source>
        <dbReference type="PROSITE-ProRule" id="PRU01360"/>
    </source>
</evidence>
<accession>A0A5B3GU69</accession>
<gene>
    <name evidence="13" type="ORF">F2Y10_11595</name>
</gene>
<feature type="signal peptide" evidence="10">
    <location>
        <begin position="1"/>
        <end position="37"/>
    </location>
</feature>
<evidence type="ECO:0000256" key="9">
    <source>
        <dbReference type="RuleBase" id="RU003357"/>
    </source>
</evidence>
<dbReference type="NCBIfam" id="TIGR04056">
    <property type="entry name" value="OMP_RagA_SusC"/>
    <property type="match status" value="1"/>
</dbReference>
<feature type="chain" id="PRO_5024339468" evidence="10">
    <location>
        <begin position="38"/>
        <end position="986"/>
    </location>
</feature>
<keyword evidence="3 8" id="KW-1134">Transmembrane beta strand</keyword>
<evidence type="ECO:0000256" key="6">
    <source>
        <dbReference type="ARBA" id="ARBA00023136"/>
    </source>
</evidence>
<feature type="domain" description="TonB-dependent receptor-like beta-barrel" evidence="11">
    <location>
        <begin position="422"/>
        <end position="945"/>
    </location>
</feature>
<dbReference type="PROSITE" id="PS52016">
    <property type="entry name" value="TONB_DEPENDENT_REC_3"/>
    <property type="match status" value="1"/>
</dbReference>
<dbReference type="SUPFAM" id="SSF49464">
    <property type="entry name" value="Carboxypeptidase regulatory domain-like"/>
    <property type="match status" value="1"/>
</dbReference>
<keyword evidence="6 8" id="KW-0472">Membrane</keyword>
<evidence type="ECO:0000259" key="11">
    <source>
        <dbReference type="Pfam" id="PF00593"/>
    </source>
</evidence>
<keyword evidence="13" id="KW-0675">Receptor</keyword>
<dbReference type="EMBL" id="VVXH01000011">
    <property type="protein sequence ID" value="KAA2377298.1"/>
    <property type="molecule type" value="Genomic_DNA"/>
</dbReference>
<dbReference type="InterPro" id="IPR008969">
    <property type="entry name" value="CarboxyPept-like_regulatory"/>
</dbReference>
<dbReference type="InterPro" id="IPR012910">
    <property type="entry name" value="Plug_dom"/>
</dbReference>
<evidence type="ECO:0000256" key="5">
    <source>
        <dbReference type="ARBA" id="ARBA00023077"/>
    </source>
</evidence>
<dbReference type="Pfam" id="PF00593">
    <property type="entry name" value="TonB_dep_Rec_b-barrel"/>
    <property type="match status" value="1"/>
</dbReference>
<dbReference type="PROSITE" id="PS51257">
    <property type="entry name" value="PROKAR_LIPOPROTEIN"/>
    <property type="match status" value="1"/>
</dbReference>
<name>A0A5B3GU69_9BACT</name>
<keyword evidence="2 8" id="KW-0813">Transport</keyword>
<feature type="domain" description="TonB-dependent receptor plug" evidence="12">
    <location>
        <begin position="132"/>
        <end position="241"/>
    </location>
</feature>
<dbReference type="Gene3D" id="2.40.170.20">
    <property type="entry name" value="TonB-dependent receptor, beta-barrel domain"/>
    <property type="match status" value="1"/>
</dbReference>
<protein>
    <submittedName>
        <fullName evidence="13">TonB-dependent receptor</fullName>
    </submittedName>
</protein>
<dbReference type="Gene3D" id="2.170.130.10">
    <property type="entry name" value="TonB-dependent receptor, plug domain"/>
    <property type="match status" value="1"/>
</dbReference>
<dbReference type="RefSeq" id="WP_130065401.1">
    <property type="nucleotide sequence ID" value="NZ_AP031440.1"/>
</dbReference>
<comment type="caution">
    <text evidence="13">The sequence shown here is derived from an EMBL/GenBank/DDBJ whole genome shotgun (WGS) entry which is preliminary data.</text>
</comment>
<dbReference type="InterPro" id="IPR023997">
    <property type="entry name" value="TonB-dep_OMP_SusC/RagA_CS"/>
</dbReference>
<sequence>MDLMKIFGKTKLAGSLRNLALALSCAAGVLFACPAAAEEPADRVQGVVTLESGEPLAGVTVMVEGSHMGVTTDADGRFELKGVKNGTVLAFSFIGMEPAKATVTGPTLHISMKESAIAVEEVVAIGYSTVRKEELTSSVTRVDASDFNGGVTTSPINLISGKVPGLTIRNTAGTDPNAAPEIQLRGVGSIRAGSTPLIIIDGVYSTMNDLQAINAQDIASFNVLKDASSAAIYGTRGSNGVIIVETKNAEQGRAHIDYTSYYYTERAARKLDMMSANQYLDYLTRHGQSAANNDYGFSTDWTDELLRNNFSYYQGVSFSTSGKNSSLRASVGYRNSEGMVLRTGNEQLMGRINFRQDFFNRVLSIEGTASGTDTKMQYTDYSAFMQAMVYHPTAPVYGADGKFFEYEGVGPYNPVAMLSQVDNRGERFNYAGNITATLRPVTGLKVVASLSSNNENYEASKYVSRESRYSILGNYDGSAEMSNYFYKTNTLEAYADYNWTDNVHNFGVMAGYSYSQTKRTWSNASNAGFLTDALGPNNIGNGTWLEEGLASMGRGEDESKLIAFFGRVNYSYKGRYLFNASIRREGSTRFGENNKWGWFPALSGAWRISEEPFMAGAKAVSNLKLRAGFGITGNQDIPLYASISKYNDLGYAYINGSWQKVYGPTTNPNPDLRWEKNTEYNVGVDAGLWDNRLTASVDYYYRKTTDLLDWYDAQVPSSIYNTIFTNVGTLTNQGVEVALGWDAVRRENLTWHIDGNFSYNANELVSLSNDTYKANHIPYNTLSSPANGQTTYIFEAGHPIGTFYGLKYRGFNTAGKWVFEDYDHNGSYTEDDFTYLGSGLPKWNFSLSSSLTWKNLDFSFLFRGAADFMVLNTKRIYYENSVSLPFNLLASAIDSPLNDSAVFSDYYLEKGNYLKLDNLTLGYTFRFPKLSWLDHIRIYATATNLWTITGYTGVDPEVGSGLTPGFDDSGYYPRATTYLFGLNIKF</sequence>
<evidence type="ECO:0000256" key="10">
    <source>
        <dbReference type="SAM" id="SignalP"/>
    </source>
</evidence>
<comment type="subcellular location">
    <subcellularLocation>
        <location evidence="1 8">Cell outer membrane</location>
        <topology evidence="1 8">Multi-pass membrane protein</topology>
    </subcellularLocation>
</comment>
<evidence type="ECO:0000256" key="1">
    <source>
        <dbReference type="ARBA" id="ARBA00004571"/>
    </source>
</evidence>
<comment type="similarity">
    <text evidence="8 9">Belongs to the TonB-dependent receptor family.</text>
</comment>
<dbReference type="InterPro" id="IPR039426">
    <property type="entry name" value="TonB-dep_rcpt-like"/>
</dbReference>
<organism evidence="13 14">
    <name type="scientific">Alistipes onderdonkii</name>
    <dbReference type="NCBI Taxonomy" id="328813"/>
    <lineage>
        <taxon>Bacteria</taxon>
        <taxon>Pseudomonadati</taxon>
        <taxon>Bacteroidota</taxon>
        <taxon>Bacteroidia</taxon>
        <taxon>Bacteroidales</taxon>
        <taxon>Rikenellaceae</taxon>
        <taxon>Alistipes</taxon>
    </lineage>
</organism>
<proteinExistence type="inferred from homology"/>
<keyword evidence="4 8" id="KW-0812">Transmembrane</keyword>
<dbReference type="InterPro" id="IPR000531">
    <property type="entry name" value="Beta-barrel_TonB"/>
</dbReference>
<keyword evidence="10" id="KW-0732">Signal</keyword>
<evidence type="ECO:0000256" key="4">
    <source>
        <dbReference type="ARBA" id="ARBA00022692"/>
    </source>
</evidence>
<dbReference type="Proteomes" id="UP000322940">
    <property type="component" value="Unassembled WGS sequence"/>
</dbReference>